<dbReference type="Gene3D" id="3.40.366.10">
    <property type="entry name" value="Malonyl-Coenzyme A Acyl Carrier Protein, domain 2"/>
    <property type="match status" value="1"/>
</dbReference>
<dbReference type="Pfam" id="PF16197">
    <property type="entry name" value="KAsynt_C_assoc"/>
    <property type="match status" value="1"/>
</dbReference>
<reference evidence="6" key="1">
    <citation type="journal article" date="2019" name="Int. J. Syst. Evol. Microbiol.">
        <title>The Global Catalogue of Microorganisms (GCM) 10K type strain sequencing project: providing services to taxonomists for standard genome sequencing and annotation.</title>
        <authorList>
            <consortium name="The Broad Institute Genomics Platform"/>
            <consortium name="The Broad Institute Genome Sequencing Center for Infectious Disease"/>
            <person name="Wu L."/>
            <person name="Ma J."/>
        </authorList>
    </citation>
    <scope>NUCLEOTIDE SEQUENCE [LARGE SCALE GENOMIC DNA]</scope>
    <source>
        <strain evidence="6">CGMCC 4.7645</strain>
    </source>
</reference>
<sequence>MNAPIAIVGMSVLLPGAGDLDTYWRNLVDGVDAITDLPAARWNATFPGEVSCRRGGFVDEFTGFDPARFGIMPASVDGTEPDQLIALRVAAEAVADAGGEAVLGDRARAGVILGRGGYLTPGIARLDQRIRTAHQLTRTLGELVPGLDDAQLTAVRAAFTERLGPSRPESAIGLVPNLAASRIANRLDLHGPAYTVDAACASSLVAVDQAVGELLSGRCDVMLAGGVHHCHDVTFWSVFSRLGALSASEQIRPFDRRADGILVGEGTGVVVLKRLADAERDGDRVYAVLRGSGVSSDGRGGSLVNPAPEGQVLAVRRAWAAAGLDPAEPGSVGLLEAHGTATVAGDRAELETLRDVFGASEDNGERAIIGSVKSMIGHTMPAAGIAALVKAALSVYHGVLPPTLHCEDPHPALAGTRFQPIATARPWEDRVRRAGVNAFGFGGINAHVVLEQAPGSAPVSFSVREPERVLRLAAESREQLLAALDAPEATASTGRYRLGIVAPTTKKLATARRIVAKGTPWRGRQDIWFTPRPLLAGRAGTAFVFPGLEAEFAPRVEDVADHFRLPVPDSAAGDLGRHGTAVIGVGRLLDAALRRLSIVPDAVAGHSVGEWTALIAAGVHAGPDVDRLLRRFDPESLQVPGVEFAVLGCGAERVRDAIANLPDLVVSHENSVNQTIVCGPAEPVRALVADFRAQSVICRLLPFRSGFHTPMLEPYLGPFVAAANTLHVHPPSVPVWSATTAAEFPRDEESVRALYVRHLIQPVRFRELAENMYASGIRVFVQIGPGQLGSLIDDTLARAEHLTIAANSPHHTGLGQLRRVATALWVEGASPDFTALSRESTGARLDLSSGLVSLGSAAEGLLPTGRSPSRLDKLADRYPEFGRLLQETTDAATAVLEALEPPTATSTLRVATDTMPYLLDHCFARQREGWPDETDRRPVVPATTIVRHMMDAAEKAAPGLRAVEMTGVRLNRWLVAAPAVDVEITVTPVAEGRVDVRVGEYAEASVLLAERYPAAASPAWARPSAERAPKLTAERFYTERWMFHGARYQGITELTAVGDAHVRGVLTSPTAPGGLLDNVGQLFGHWIVETQTMRRVVFPVAIERLTFHGAEPPPGTRLDCDIRIRSISDTAYEFDARLTMDDRLWAEITGWRDHRFDSHPDTDLAYRFPERNTLAKRRSEDEFVVFERWPGLASRDLYLRKYLNAIERAEYERLPAPARRHWLLGRIAIKDAVRTRLWDQGAGAVFPAEVLVRDGENGRPEVSGCHGFRLPDFDVAVAHRREVAIAVARPASAKRPWVRIEETADRDCDLSNPSGLPERHYLVTRGTEKR</sequence>
<dbReference type="SMART" id="SM00827">
    <property type="entry name" value="PKS_AT"/>
    <property type="match status" value="1"/>
</dbReference>
<evidence type="ECO:0000259" key="4">
    <source>
        <dbReference type="PROSITE" id="PS52004"/>
    </source>
</evidence>
<dbReference type="PANTHER" id="PTHR43775">
    <property type="entry name" value="FATTY ACID SYNTHASE"/>
    <property type="match status" value="1"/>
</dbReference>
<dbReference type="CDD" id="cd00833">
    <property type="entry name" value="PKS"/>
    <property type="match status" value="1"/>
</dbReference>
<protein>
    <submittedName>
        <fullName evidence="5">Type I polyketide synthase</fullName>
    </submittedName>
</protein>
<keyword evidence="6" id="KW-1185">Reference proteome</keyword>
<dbReference type="InterPro" id="IPR042104">
    <property type="entry name" value="PKS_dehydratase_sf"/>
</dbReference>
<dbReference type="InterPro" id="IPR020841">
    <property type="entry name" value="PKS_Beta-ketoAc_synthase_dom"/>
</dbReference>
<feature type="domain" description="Ketosynthase family 3 (KS3)" evidence="4">
    <location>
        <begin position="2"/>
        <end position="452"/>
    </location>
</feature>
<comment type="caution">
    <text evidence="5">The sequence shown here is derived from an EMBL/GenBank/DDBJ whole genome shotgun (WGS) entry which is preliminary data.</text>
</comment>
<dbReference type="Gene3D" id="3.90.470.20">
    <property type="entry name" value="4'-phosphopantetheinyl transferase domain"/>
    <property type="match status" value="1"/>
</dbReference>
<dbReference type="Pfam" id="PF00698">
    <property type="entry name" value="Acyl_transf_1"/>
    <property type="match status" value="1"/>
</dbReference>
<dbReference type="SUPFAM" id="SSF56214">
    <property type="entry name" value="4'-phosphopantetheinyl transferase"/>
    <property type="match status" value="1"/>
</dbReference>
<dbReference type="PROSITE" id="PS52004">
    <property type="entry name" value="KS3_2"/>
    <property type="match status" value="1"/>
</dbReference>
<dbReference type="EMBL" id="JBHUKR010000021">
    <property type="protein sequence ID" value="MFD2421009.1"/>
    <property type="molecule type" value="Genomic_DNA"/>
</dbReference>
<evidence type="ECO:0000313" key="6">
    <source>
        <dbReference type="Proteomes" id="UP001597417"/>
    </source>
</evidence>
<evidence type="ECO:0000313" key="5">
    <source>
        <dbReference type="EMBL" id="MFD2421009.1"/>
    </source>
</evidence>
<dbReference type="InterPro" id="IPR016039">
    <property type="entry name" value="Thiolase-like"/>
</dbReference>
<dbReference type="SUPFAM" id="SSF53901">
    <property type="entry name" value="Thiolase-like"/>
    <property type="match status" value="1"/>
</dbReference>
<dbReference type="InterPro" id="IPR001227">
    <property type="entry name" value="Ac_transferase_dom_sf"/>
</dbReference>
<proteinExistence type="predicted"/>
<dbReference type="SMART" id="SM00825">
    <property type="entry name" value="PKS_KS"/>
    <property type="match status" value="1"/>
</dbReference>
<dbReference type="PANTHER" id="PTHR43775:SF37">
    <property type="entry name" value="SI:DKEY-61P9.11"/>
    <property type="match status" value="1"/>
</dbReference>
<accession>A0ABW5G280</accession>
<name>A0ABW5G280_9PSEU</name>
<dbReference type="RefSeq" id="WP_378269363.1">
    <property type="nucleotide sequence ID" value="NZ_JBHUKR010000021.1"/>
</dbReference>
<gene>
    <name evidence="5" type="ORF">ACFSXZ_32245</name>
</gene>
<dbReference type="InterPro" id="IPR014031">
    <property type="entry name" value="Ketoacyl_synth_C"/>
</dbReference>
<evidence type="ECO:0000256" key="2">
    <source>
        <dbReference type="ARBA" id="ARBA00022553"/>
    </source>
</evidence>
<dbReference type="PROSITE" id="PS00606">
    <property type="entry name" value="KS3_1"/>
    <property type="match status" value="1"/>
</dbReference>
<dbReference type="SUPFAM" id="SSF55048">
    <property type="entry name" value="Probable ACP-binding domain of malonyl-CoA ACP transacylase"/>
    <property type="match status" value="1"/>
</dbReference>
<dbReference type="SUPFAM" id="SSF52151">
    <property type="entry name" value="FabD/lysophospholipase-like"/>
    <property type="match status" value="1"/>
</dbReference>
<keyword evidence="3" id="KW-0808">Transferase</keyword>
<keyword evidence="1" id="KW-0596">Phosphopantetheine</keyword>
<dbReference type="Pfam" id="PF02801">
    <property type="entry name" value="Ketoacyl-synt_C"/>
    <property type="match status" value="1"/>
</dbReference>
<keyword evidence="2" id="KW-0597">Phosphoprotein</keyword>
<dbReference type="InterPro" id="IPR018201">
    <property type="entry name" value="Ketoacyl_synth_AS"/>
</dbReference>
<dbReference type="Gene3D" id="3.10.129.110">
    <property type="entry name" value="Polyketide synthase dehydratase"/>
    <property type="match status" value="1"/>
</dbReference>
<dbReference type="InterPro" id="IPR016035">
    <property type="entry name" value="Acyl_Trfase/lysoPLipase"/>
</dbReference>
<evidence type="ECO:0000256" key="1">
    <source>
        <dbReference type="ARBA" id="ARBA00022450"/>
    </source>
</evidence>
<dbReference type="InterPro" id="IPR050091">
    <property type="entry name" value="PKS_NRPS_Biosynth_Enz"/>
</dbReference>
<dbReference type="InterPro" id="IPR016036">
    <property type="entry name" value="Malonyl_transacylase_ACP-bd"/>
</dbReference>
<dbReference type="Proteomes" id="UP001597417">
    <property type="component" value="Unassembled WGS sequence"/>
</dbReference>
<dbReference type="InterPro" id="IPR014043">
    <property type="entry name" value="Acyl_transferase_dom"/>
</dbReference>
<dbReference type="Pfam" id="PF00109">
    <property type="entry name" value="ketoacyl-synt"/>
    <property type="match status" value="1"/>
</dbReference>
<dbReference type="InterPro" id="IPR014030">
    <property type="entry name" value="Ketoacyl_synth_N"/>
</dbReference>
<dbReference type="InterPro" id="IPR032821">
    <property type="entry name" value="PKS_assoc"/>
</dbReference>
<dbReference type="InterPro" id="IPR037143">
    <property type="entry name" value="4-PPantetheinyl_Trfase_dom_sf"/>
</dbReference>
<organism evidence="5 6">
    <name type="scientific">Amycolatopsis pigmentata</name>
    <dbReference type="NCBI Taxonomy" id="450801"/>
    <lineage>
        <taxon>Bacteria</taxon>
        <taxon>Bacillati</taxon>
        <taxon>Actinomycetota</taxon>
        <taxon>Actinomycetes</taxon>
        <taxon>Pseudonocardiales</taxon>
        <taxon>Pseudonocardiaceae</taxon>
        <taxon>Amycolatopsis</taxon>
    </lineage>
</organism>
<evidence type="ECO:0000256" key="3">
    <source>
        <dbReference type="ARBA" id="ARBA00022679"/>
    </source>
</evidence>
<dbReference type="Gene3D" id="3.30.70.250">
    <property type="entry name" value="Malonyl-CoA ACP transacylase, ACP-binding"/>
    <property type="match status" value="1"/>
</dbReference>
<dbReference type="Gene3D" id="3.40.47.10">
    <property type="match status" value="1"/>
</dbReference>